<accession>A0A8T0F1P3</accession>
<dbReference type="EMBL" id="JABXBU010001863">
    <property type="protein sequence ID" value="KAF8782899.1"/>
    <property type="molecule type" value="Genomic_DNA"/>
</dbReference>
<protein>
    <submittedName>
        <fullName evidence="1">Uncharacterized protein</fullName>
    </submittedName>
</protein>
<proteinExistence type="predicted"/>
<comment type="caution">
    <text evidence="1">The sequence shown here is derived from an EMBL/GenBank/DDBJ whole genome shotgun (WGS) entry which is preliminary data.</text>
</comment>
<reference evidence="1" key="1">
    <citation type="journal article" date="2020" name="bioRxiv">
        <title>Chromosome-level reference genome of the European wasp spider Argiope bruennichi: a resource for studies on range expansion and evolutionary adaptation.</title>
        <authorList>
            <person name="Sheffer M.M."/>
            <person name="Hoppe A."/>
            <person name="Krehenwinkel H."/>
            <person name="Uhl G."/>
            <person name="Kuss A.W."/>
            <person name="Jensen L."/>
            <person name="Jensen C."/>
            <person name="Gillespie R.G."/>
            <person name="Hoff K.J."/>
            <person name="Prost S."/>
        </authorList>
    </citation>
    <scope>NUCLEOTIDE SEQUENCE</scope>
</reference>
<gene>
    <name evidence="1" type="ORF">HNY73_013132</name>
</gene>
<sequence length="88" mass="10138">MRFIQKVVFHLAKRWLNGKWKAMANGRLAEKNYKIRSPSLSNCGHAIIFGSCNFNMYSVLVLCWTTIKLSLQKISSRSFIRSRLTLAS</sequence>
<reference evidence="1" key="2">
    <citation type="submission" date="2020-06" db="EMBL/GenBank/DDBJ databases">
        <authorList>
            <person name="Sheffer M."/>
        </authorList>
    </citation>
    <scope>NUCLEOTIDE SEQUENCE</scope>
</reference>
<dbReference type="Proteomes" id="UP000807504">
    <property type="component" value="Unassembled WGS sequence"/>
</dbReference>
<keyword evidence="2" id="KW-1185">Reference proteome</keyword>
<evidence type="ECO:0000313" key="1">
    <source>
        <dbReference type="EMBL" id="KAF8782899.1"/>
    </source>
</evidence>
<organism evidence="1 2">
    <name type="scientific">Argiope bruennichi</name>
    <name type="common">Wasp spider</name>
    <name type="synonym">Aranea bruennichi</name>
    <dbReference type="NCBI Taxonomy" id="94029"/>
    <lineage>
        <taxon>Eukaryota</taxon>
        <taxon>Metazoa</taxon>
        <taxon>Ecdysozoa</taxon>
        <taxon>Arthropoda</taxon>
        <taxon>Chelicerata</taxon>
        <taxon>Arachnida</taxon>
        <taxon>Araneae</taxon>
        <taxon>Araneomorphae</taxon>
        <taxon>Entelegynae</taxon>
        <taxon>Araneoidea</taxon>
        <taxon>Araneidae</taxon>
        <taxon>Argiope</taxon>
    </lineage>
</organism>
<name>A0A8T0F1P3_ARGBR</name>
<dbReference type="AlphaFoldDB" id="A0A8T0F1P3"/>
<evidence type="ECO:0000313" key="2">
    <source>
        <dbReference type="Proteomes" id="UP000807504"/>
    </source>
</evidence>